<organism evidence="1 2">
    <name type="scientific">Candidatus Fimimonas merdipullorum</name>
    <dbReference type="NCBI Taxonomy" id="2840822"/>
    <lineage>
        <taxon>Bacteria</taxon>
        <taxon>Pseudomonadati</taxon>
        <taxon>Myxococcota</taxon>
        <taxon>Myxococcia</taxon>
        <taxon>Myxococcales</taxon>
        <taxon>Cystobacterineae</taxon>
        <taxon>Myxococcaceae</taxon>
        <taxon>Myxococcaceae incertae sedis</taxon>
        <taxon>Candidatus Fimimonas</taxon>
    </lineage>
</organism>
<dbReference type="EMBL" id="DVOC01000020">
    <property type="protein sequence ID" value="HIU90607.1"/>
    <property type="molecule type" value="Genomic_DNA"/>
</dbReference>
<reference evidence="1" key="2">
    <citation type="journal article" date="2021" name="PeerJ">
        <title>Extensive microbial diversity within the chicken gut microbiome revealed by metagenomics and culture.</title>
        <authorList>
            <person name="Gilroy R."/>
            <person name="Ravi A."/>
            <person name="Getino M."/>
            <person name="Pursley I."/>
            <person name="Horton D.L."/>
            <person name="Alikhan N.F."/>
            <person name="Baker D."/>
            <person name="Gharbi K."/>
            <person name="Hall N."/>
            <person name="Watson M."/>
            <person name="Adriaenssens E.M."/>
            <person name="Foster-Nyarko E."/>
            <person name="Jarju S."/>
            <person name="Secka A."/>
            <person name="Antonio M."/>
            <person name="Oren A."/>
            <person name="Chaudhuri R.R."/>
            <person name="La Ragione R."/>
            <person name="Hildebrand F."/>
            <person name="Pallen M.J."/>
        </authorList>
    </citation>
    <scope>NUCLEOTIDE SEQUENCE</scope>
    <source>
        <strain evidence="1">ChiHjej12B11-7776</strain>
    </source>
</reference>
<reference evidence="1" key="1">
    <citation type="submission" date="2020-10" db="EMBL/GenBank/DDBJ databases">
        <authorList>
            <person name="Gilroy R."/>
        </authorList>
    </citation>
    <scope>NUCLEOTIDE SEQUENCE</scope>
    <source>
        <strain evidence="1">ChiHjej12B11-7776</strain>
    </source>
</reference>
<evidence type="ECO:0000313" key="1">
    <source>
        <dbReference type="EMBL" id="HIU90607.1"/>
    </source>
</evidence>
<sequence>MKVLAFFLGMLFGIIFVFGAVALGGYLLVTKVTPNDISGEAESIFGDLADMSLLDICKDLAALYAQKIGVADTNGKYYSVGEFLTHYNIDAEKAFGVKLTQDVLDIPLFEFFNGQQGTANALSQIKVSAVTSLYTIIAGGNPIVSATVSEKLSQYSLTQLLAEDGVATVLQDVTLADLSPNSFPQDGTDALMTAVGETSVGKLYGAISSSQSLLGQVQTGGALESVGKVSVSAALSQVVGGEAYDMLASVFEDAKVADIVVDDKLNVDQYTNQLRLGSILGCIRQEIDITNYTVAYDGDGYAIYSLKEGDTYYFAKKEDDSQKAYRAQLICNDHYSHTAQCFDYAWFNASYRAEGDHECHPESEYVDGARHYLPVNGVYTALVNLTLQEITGGDVQHIIDKFGTLTIGEIVGGEVSGVLAQFSDMTIGELLDGGIENSYVGVLLGYNRTQVDADAVTDKTDIGGAYIGLYNGGTVMSDDGETWYEASLTCDQSHSHGRACYAYQWKNGNQLVEGMFAKLADKKVNELNTLDDVIQNLTIADVLDEESLSGILLQLKDVPLKDISQQVNSLYIGSALNYLRKEASADGYAEFGVENVLTNGEKFIRYDEKWYEAYLDCTEQHAHTEQCYAFTWYTDDTYLTRVEGIEGLVVNCTISNVGEKLQPQNLTLAKLGIGGNTILDALQDVPLSDIGKELNSLEVGVVLGYTKSGTDWLDAGGNVVLGINGKMANLTVAELSSGDGITAVTQTLTMGDLTESGMVQLSKENTYKLNVIFCTDDNSQFTEGLITYGCNVVDYIIYCNAHSDRDVSAEEFYNMFDHADGCQSTWQDMLMKDFVNTLLSAF</sequence>
<dbReference type="AlphaFoldDB" id="A0A9D1MWU0"/>
<proteinExistence type="predicted"/>
<evidence type="ECO:0000313" key="2">
    <source>
        <dbReference type="Proteomes" id="UP000886852"/>
    </source>
</evidence>
<accession>A0A9D1MWU0</accession>
<comment type="caution">
    <text evidence="1">The sequence shown here is derived from an EMBL/GenBank/DDBJ whole genome shotgun (WGS) entry which is preliminary data.</text>
</comment>
<dbReference type="Proteomes" id="UP000886852">
    <property type="component" value="Unassembled WGS sequence"/>
</dbReference>
<gene>
    <name evidence="1" type="ORF">IAC72_01140</name>
</gene>
<name>A0A9D1MWU0_9BACT</name>
<protein>
    <submittedName>
        <fullName evidence="1">Uncharacterized protein</fullName>
    </submittedName>
</protein>